<keyword evidence="13 18" id="KW-0067">ATP-binding</keyword>
<dbReference type="GO" id="GO:0046872">
    <property type="term" value="F:metal ion binding"/>
    <property type="evidence" value="ECO:0007669"/>
    <property type="project" value="UniProtKB-KW"/>
</dbReference>
<dbReference type="GO" id="GO:0000226">
    <property type="term" value="P:microtubule cytoskeleton organization"/>
    <property type="evidence" value="ECO:0007669"/>
    <property type="project" value="TreeGrafter"/>
</dbReference>
<keyword evidence="12" id="KW-0418">Kinase</keyword>
<dbReference type="PROSITE" id="PS50032">
    <property type="entry name" value="KA1"/>
    <property type="match status" value="1"/>
</dbReference>
<proteinExistence type="inferred from homology"/>
<evidence type="ECO:0000256" key="13">
    <source>
        <dbReference type="ARBA" id="ARBA00022840"/>
    </source>
</evidence>
<organism evidence="23 24">
    <name type="scientific">Oncorhynchus mykiss</name>
    <name type="common">Rainbow trout</name>
    <name type="synonym">Salmo gairdneri</name>
    <dbReference type="NCBI Taxonomy" id="8022"/>
    <lineage>
        <taxon>Eukaryota</taxon>
        <taxon>Metazoa</taxon>
        <taxon>Chordata</taxon>
        <taxon>Craniata</taxon>
        <taxon>Vertebrata</taxon>
        <taxon>Euteleostomi</taxon>
        <taxon>Actinopterygii</taxon>
        <taxon>Neopterygii</taxon>
        <taxon>Teleostei</taxon>
        <taxon>Protacanthopterygii</taxon>
        <taxon>Salmoniformes</taxon>
        <taxon>Salmonidae</taxon>
        <taxon>Salmoninae</taxon>
        <taxon>Oncorhynchus</taxon>
    </lineage>
</organism>
<dbReference type="Gene3D" id="3.30.200.20">
    <property type="entry name" value="Phosphorylase Kinase, domain 1"/>
    <property type="match status" value="1"/>
</dbReference>
<dbReference type="PROSITE" id="PS50030">
    <property type="entry name" value="UBA"/>
    <property type="match status" value="1"/>
</dbReference>
<dbReference type="Ensembl" id="ENSOMYT00000077567.2">
    <property type="protein sequence ID" value="ENSOMYP00000071244.2"/>
    <property type="gene ID" value="ENSOMYG00000032737.2"/>
</dbReference>
<evidence type="ECO:0000256" key="11">
    <source>
        <dbReference type="ARBA" id="ARBA00022741"/>
    </source>
</evidence>
<feature type="compositionally biased region" description="Polar residues" evidence="19">
    <location>
        <begin position="464"/>
        <end position="477"/>
    </location>
</feature>
<dbReference type="Gene3D" id="1.10.8.10">
    <property type="entry name" value="DNA helicase RuvA subunit, C-terminal domain"/>
    <property type="match status" value="1"/>
</dbReference>
<dbReference type="Gene3D" id="3.30.310.80">
    <property type="entry name" value="Kinase associated domain 1, KA1"/>
    <property type="match status" value="1"/>
</dbReference>
<dbReference type="CDD" id="cd14072">
    <property type="entry name" value="STKc_MARK"/>
    <property type="match status" value="1"/>
</dbReference>
<dbReference type="SMART" id="SM00165">
    <property type="entry name" value="UBA"/>
    <property type="match status" value="1"/>
</dbReference>
<evidence type="ECO:0000256" key="8">
    <source>
        <dbReference type="ARBA" id="ARBA00022553"/>
    </source>
</evidence>
<feature type="domain" description="UBA" evidence="21">
    <location>
        <begin position="312"/>
        <end position="351"/>
    </location>
</feature>
<keyword evidence="14" id="KW-0460">Magnesium</keyword>
<dbReference type="InterPro" id="IPR008271">
    <property type="entry name" value="Ser/Thr_kinase_AS"/>
</dbReference>
<evidence type="ECO:0000313" key="24">
    <source>
        <dbReference type="Proteomes" id="UP000694395"/>
    </source>
</evidence>
<comment type="cofactor">
    <cofactor evidence="1">
        <name>Mg(2+)</name>
        <dbReference type="ChEBI" id="CHEBI:18420"/>
    </cofactor>
</comment>
<comment type="subcellular location">
    <subcellularLocation>
        <location evidence="2">Cell projection</location>
        <location evidence="2">Dendrite</location>
    </subcellularLocation>
    <subcellularLocation>
        <location evidence="3">Cytoplasm</location>
    </subcellularLocation>
</comment>
<feature type="compositionally biased region" description="Low complexity" evidence="19">
    <location>
        <begin position="357"/>
        <end position="370"/>
    </location>
</feature>
<keyword evidence="24" id="KW-1185">Reference proteome</keyword>
<dbReference type="GO" id="GO:0005524">
    <property type="term" value="F:ATP binding"/>
    <property type="evidence" value="ECO:0007669"/>
    <property type="project" value="UniProtKB-UniRule"/>
</dbReference>
<comment type="catalytic activity">
    <reaction evidence="17">
        <text>L-seryl-[protein] + ATP = O-phospho-L-seryl-[protein] + ADP + H(+)</text>
        <dbReference type="Rhea" id="RHEA:17989"/>
        <dbReference type="Rhea" id="RHEA-COMP:9863"/>
        <dbReference type="Rhea" id="RHEA-COMP:11604"/>
        <dbReference type="ChEBI" id="CHEBI:15378"/>
        <dbReference type="ChEBI" id="CHEBI:29999"/>
        <dbReference type="ChEBI" id="CHEBI:30616"/>
        <dbReference type="ChEBI" id="CHEBI:83421"/>
        <dbReference type="ChEBI" id="CHEBI:456216"/>
        <dbReference type="EC" id="2.7.11.1"/>
    </reaction>
</comment>
<evidence type="ECO:0000256" key="2">
    <source>
        <dbReference type="ARBA" id="ARBA00004279"/>
    </source>
</evidence>
<feature type="domain" description="Protein kinase" evidence="20">
    <location>
        <begin position="44"/>
        <end position="293"/>
    </location>
</feature>
<comment type="similarity">
    <text evidence="4">Belongs to the protein kinase superfamily. CAMK Ser/Thr protein kinase family. SNF1 subfamily.</text>
</comment>
<dbReference type="GO" id="GO:0005737">
    <property type="term" value="C:cytoplasm"/>
    <property type="evidence" value="ECO:0007669"/>
    <property type="project" value="UniProtKB-SubCell"/>
</dbReference>
<evidence type="ECO:0000313" key="23">
    <source>
        <dbReference type="Ensembl" id="ENSOMYP00000071244.2"/>
    </source>
</evidence>
<dbReference type="Gene3D" id="1.10.510.10">
    <property type="entry name" value="Transferase(Phosphotransferase) domain 1"/>
    <property type="match status" value="1"/>
</dbReference>
<dbReference type="PANTHER" id="PTHR24346">
    <property type="entry name" value="MAP/MICROTUBULE AFFINITY-REGULATING KINASE"/>
    <property type="match status" value="1"/>
</dbReference>
<keyword evidence="10" id="KW-0479">Metal-binding</keyword>
<evidence type="ECO:0000256" key="5">
    <source>
        <dbReference type="ARBA" id="ARBA00012513"/>
    </source>
</evidence>
<dbReference type="PROSITE" id="PS00107">
    <property type="entry name" value="PROTEIN_KINASE_ATP"/>
    <property type="match status" value="1"/>
</dbReference>
<feature type="binding site" evidence="18">
    <location>
        <position position="73"/>
    </location>
    <ligand>
        <name>ATP</name>
        <dbReference type="ChEBI" id="CHEBI:30616"/>
    </ligand>
</feature>
<evidence type="ECO:0000259" key="22">
    <source>
        <dbReference type="PROSITE" id="PS50032"/>
    </source>
</evidence>
<dbReference type="Pfam" id="PF02149">
    <property type="entry name" value="KA1"/>
    <property type="match status" value="1"/>
</dbReference>
<reference evidence="23" key="2">
    <citation type="submission" date="2025-08" db="UniProtKB">
        <authorList>
            <consortium name="Ensembl"/>
        </authorList>
    </citation>
    <scope>IDENTIFICATION</scope>
</reference>
<evidence type="ECO:0000256" key="1">
    <source>
        <dbReference type="ARBA" id="ARBA00001946"/>
    </source>
</evidence>
<evidence type="ECO:0000256" key="7">
    <source>
        <dbReference type="ARBA" id="ARBA00022527"/>
    </source>
</evidence>
<dbReference type="CDD" id="cd12196">
    <property type="entry name" value="MARK1-3_C"/>
    <property type="match status" value="1"/>
</dbReference>
<evidence type="ECO:0000256" key="3">
    <source>
        <dbReference type="ARBA" id="ARBA00004496"/>
    </source>
</evidence>
<dbReference type="InterPro" id="IPR011009">
    <property type="entry name" value="Kinase-like_dom_sf"/>
</dbReference>
<accession>A0A8C7SVX7</accession>
<keyword evidence="11 18" id="KW-0547">Nucleotide-binding</keyword>
<dbReference type="GeneTree" id="ENSGT00940000154862"/>
<dbReference type="SMART" id="SM00220">
    <property type="entry name" value="S_TKc"/>
    <property type="match status" value="1"/>
</dbReference>
<dbReference type="InterPro" id="IPR049508">
    <property type="entry name" value="MARK1-4_cat"/>
</dbReference>
<dbReference type="CDD" id="cd14407">
    <property type="entry name" value="UBA_MARK3_4"/>
    <property type="match status" value="1"/>
</dbReference>
<evidence type="ECO:0000256" key="14">
    <source>
        <dbReference type="ARBA" id="ARBA00022842"/>
    </source>
</evidence>
<dbReference type="PROSITE" id="PS50011">
    <property type="entry name" value="PROTEIN_KINASE_DOM"/>
    <property type="match status" value="1"/>
</dbReference>
<evidence type="ECO:0000259" key="20">
    <source>
        <dbReference type="PROSITE" id="PS50011"/>
    </source>
</evidence>
<reference evidence="23" key="1">
    <citation type="submission" date="2020-07" db="EMBL/GenBank/DDBJ databases">
        <title>A long reads based de novo assembly of the rainbow trout Arlee double haploid line genome.</title>
        <authorList>
            <person name="Gao G."/>
            <person name="Palti Y."/>
        </authorList>
    </citation>
    <scope>NUCLEOTIDE SEQUENCE [LARGE SCALE GENOMIC DNA]</scope>
</reference>
<feature type="compositionally biased region" description="Polar residues" evidence="19">
    <location>
        <begin position="559"/>
        <end position="580"/>
    </location>
</feature>
<keyword evidence="6" id="KW-0963">Cytoplasm</keyword>
<dbReference type="PROSITE" id="PS00108">
    <property type="entry name" value="PROTEIN_KINASE_ST"/>
    <property type="match status" value="1"/>
</dbReference>
<evidence type="ECO:0000259" key="21">
    <source>
        <dbReference type="PROSITE" id="PS50030"/>
    </source>
</evidence>
<feature type="compositionally biased region" description="Polar residues" evidence="19">
    <location>
        <begin position="377"/>
        <end position="397"/>
    </location>
</feature>
<dbReference type="InterPro" id="IPR028375">
    <property type="entry name" value="KA1/Ssp2_C"/>
</dbReference>
<evidence type="ECO:0000256" key="16">
    <source>
        <dbReference type="ARBA" id="ARBA00047899"/>
    </source>
</evidence>
<feature type="region of interest" description="Disordered" evidence="19">
    <location>
        <begin position="595"/>
        <end position="617"/>
    </location>
</feature>
<comment type="catalytic activity">
    <reaction evidence="16">
        <text>L-threonyl-[protein] + ATP = O-phospho-L-threonyl-[protein] + ADP + H(+)</text>
        <dbReference type="Rhea" id="RHEA:46608"/>
        <dbReference type="Rhea" id="RHEA-COMP:11060"/>
        <dbReference type="Rhea" id="RHEA-COMP:11605"/>
        <dbReference type="ChEBI" id="CHEBI:15378"/>
        <dbReference type="ChEBI" id="CHEBI:30013"/>
        <dbReference type="ChEBI" id="CHEBI:30616"/>
        <dbReference type="ChEBI" id="CHEBI:61977"/>
        <dbReference type="ChEBI" id="CHEBI:456216"/>
        <dbReference type="EC" id="2.7.11.1"/>
    </reaction>
</comment>
<dbReference type="SUPFAM" id="SSF103243">
    <property type="entry name" value="KA1-like"/>
    <property type="match status" value="1"/>
</dbReference>
<evidence type="ECO:0000256" key="12">
    <source>
        <dbReference type="ARBA" id="ARBA00022777"/>
    </source>
</evidence>
<evidence type="ECO:0000256" key="9">
    <source>
        <dbReference type="ARBA" id="ARBA00022679"/>
    </source>
</evidence>
<evidence type="ECO:0000256" key="4">
    <source>
        <dbReference type="ARBA" id="ARBA00006234"/>
    </source>
</evidence>
<dbReference type="PANTHER" id="PTHR24346:SF98">
    <property type="entry name" value="NON-SPECIFIC SERINE_THREONINE PROTEIN KINASE"/>
    <property type="match status" value="1"/>
</dbReference>
<feature type="compositionally biased region" description="Polar residues" evidence="19">
    <location>
        <begin position="8"/>
        <end position="17"/>
    </location>
</feature>
<dbReference type="InterPro" id="IPR000719">
    <property type="entry name" value="Prot_kinase_dom"/>
</dbReference>
<feature type="domain" description="KA1" evidence="22">
    <location>
        <begin position="662"/>
        <end position="711"/>
    </location>
</feature>
<keyword evidence="15" id="KW-0966">Cell projection</keyword>
<feature type="region of interest" description="Disordered" evidence="19">
    <location>
        <begin position="354"/>
        <end position="477"/>
    </location>
</feature>
<dbReference type="EC" id="2.7.11.1" evidence="5"/>
<dbReference type="AlphaFoldDB" id="A0A8C7SVX7"/>
<evidence type="ECO:0000256" key="15">
    <source>
        <dbReference type="ARBA" id="ARBA00023273"/>
    </source>
</evidence>
<protein>
    <recommendedName>
        <fullName evidence="5">non-specific serine/threonine protein kinase</fullName>
        <ecNumber evidence="5">2.7.11.1</ecNumber>
    </recommendedName>
</protein>
<keyword evidence="9" id="KW-0808">Transferase</keyword>
<dbReference type="GO" id="GO:0005886">
    <property type="term" value="C:plasma membrane"/>
    <property type="evidence" value="ECO:0007669"/>
    <property type="project" value="TreeGrafter"/>
</dbReference>
<dbReference type="Pfam" id="PF00627">
    <property type="entry name" value="UBA"/>
    <property type="match status" value="1"/>
</dbReference>
<feature type="region of interest" description="Disordered" evidence="19">
    <location>
        <begin position="501"/>
        <end position="580"/>
    </location>
</feature>
<dbReference type="Pfam" id="PF00069">
    <property type="entry name" value="Pkinase"/>
    <property type="match status" value="1"/>
</dbReference>
<keyword evidence="7" id="KW-0723">Serine/threonine-protein kinase</keyword>
<evidence type="ECO:0000256" key="19">
    <source>
        <dbReference type="SAM" id="MobiDB-lite"/>
    </source>
</evidence>
<feature type="region of interest" description="Disordered" evidence="19">
    <location>
        <begin position="8"/>
        <end position="37"/>
    </location>
</feature>
<evidence type="ECO:0000256" key="10">
    <source>
        <dbReference type="ARBA" id="ARBA00022723"/>
    </source>
</evidence>
<dbReference type="GO" id="GO:0035556">
    <property type="term" value="P:intracellular signal transduction"/>
    <property type="evidence" value="ECO:0007669"/>
    <property type="project" value="TreeGrafter"/>
</dbReference>
<dbReference type="InterPro" id="IPR015940">
    <property type="entry name" value="UBA"/>
</dbReference>
<dbReference type="GO" id="GO:0050321">
    <property type="term" value="F:tau-protein kinase activity"/>
    <property type="evidence" value="ECO:0007669"/>
    <property type="project" value="TreeGrafter"/>
</dbReference>
<keyword evidence="8" id="KW-0597">Phosphoprotein</keyword>
<dbReference type="SUPFAM" id="SSF56112">
    <property type="entry name" value="Protein kinase-like (PK-like)"/>
    <property type="match status" value="1"/>
</dbReference>
<feature type="compositionally biased region" description="Polar residues" evidence="19">
    <location>
        <begin position="501"/>
        <end position="523"/>
    </location>
</feature>
<dbReference type="GO" id="GO:0030425">
    <property type="term" value="C:dendrite"/>
    <property type="evidence" value="ECO:0007669"/>
    <property type="project" value="UniProtKB-SubCell"/>
</dbReference>
<dbReference type="FunFam" id="3.30.200.20:FF:000003">
    <property type="entry name" value="Non-specific serine/threonine protein kinase"/>
    <property type="match status" value="1"/>
</dbReference>
<dbReference type="FunFam" id="1.10.8.10:FF:000005">
    <property type="entry name" value="Non-specific serine/threonine protein kinase"/>
    <property type="match status" value="1"/>
</dbReference>
<evidence type="ECO:0000256" key="17">
    <source>
        <dbReference type="ARBA" id="ARBA00048679"/>
    </source>
</evidence>
<reference evidence="23" key="3">
    <citation type="submission" date="2025-09" db="UniProtKB">
        <authorList>
            <consortium name="Ensembl"/>
        </authorList>
    </citation>
    <scope>IDENTIFICATION</scope>
</reference>
<evidence type="ECO:0000256" key="18">
    <source>
        <dbReference type="PROSITE-ProRule" id="PRU10141"/>
    </source>
</evidence>
<dbReference type="InterPro" id="IPR001772">
    <property type="entry name" value="KA1_dom"/>
</dbReference>
<name>A0A8C7SVX7_ONCMY</name>
<dbReference type="Proteomes" id="UP000694395">
    <property type="component" value="Chromosome 25"/>
</dbReference>
<dbReference type="FunFam" id="3.30.310.80:FF:000001">
    <property type="entry name" value="Non-specific serine/threonine protein kinase"/>
    <property type="match status" value="1"/>
</dbReference>
<sequence length="711" mass="79292">MSVCVCPQHTSHSNGRQEVTARSVRSGVRTRNSGADEQPHVGNYRLLKTIGKGNFAKVKLARHILTGREVAIKIIDKTQLNPNSLQKVRILPVTDLSLFYIVKLFEVIETERTLYLVMEYASGGEVFDYLVAHGRMKEKEARAKFRQIVSAVQYCHQKHIVHRDLKAENLLLDADMNIKIADFGFSNEFTMGNKLDTFCGSPPYAAPELFQGKKYDGPEVDVWSLGVILYTLVSGSLPFDGQNLKELRERVLRGKYRIPFYMSTDCENLLKRFLVLNPAKRGTLEQIMKDRWINAGSEDDELKPFVEPEQDIADQKRIDVMVGMGFSPEEIQESLAKMKYDEITATYLLLGRKSSELEPSVSTSSSNLSLAKPRPTSELNGQSPSHLKVQRSVSSNQKQRRYSDQGSGHPKRSQTSTAENNIKEEGGRSVPGGRCVPPPSPLLGNANNPNKADIPNGRKGVPTVPNNNTGSDGMTRRNTYVCSDRNAMDCLSVIPNGKENSVAVSPGQRNPVASTHSITNATTPDRLRFPRGTASRSTFHSGQLKERRTATYNGPPASPTLSQDTAPLSQTRSRGSSNLFSKLTSKLTRRNISFGFTKSRHVPGDQKGESKDSEPRSLRFTWSMRTTSSMEPCDIMREIRKVLEANNCDYEQQECFLLLCVHGDAENLVQWVMEVCKLPRLSLNGVRFKRISGSSIAFKNIASKVANELKL</sequence>
<evidence type="ECO:0000256" key="6">
    <source>
        <dbReference type="ARBA" id="ARBA00022490"/>
    </source>
</evidence>
<dbReference type="FunFam" id="1.10.510.10:FF:000156">
    <property type="entry name" value="Serine/threonine-protein kinase SIK3 homolog"/>
    <property type="match status" value="1"/>
</dbReference>
<dbReference type="InterPro" id="IPR017441">
    <property type="entry name" value="Protein_kinase_ATP_BS"/>
</dbReference>
<feature type="compositionally biased region" description="Basic and acidic residues" evidence="19">
    <location>
        <begin position="602"/>
        <end position="617"/>
    </location>
</feature>